<dbReference type="Proteomes" id="UP000228535">
    <property type="component" value="Unassembled WGS sequence"/>
</dbReference>
<sequence length="352" mass="38432">MSRYPLLTYSTAISLGLLSLGSAAQTAPPRAPVQRADFIVSGPAHRPLAVRRVARPAAPGRVVVLVHGGGPGGLASFDLDVPGGSLAADLAQRGFIVYVLNVRGWGGSPDPVVPSVTSQPVNGSCRQASQDIHRVVQTIRRREGVAQVVLFGWATGGHWGGYYATHHRRRVSHFISLNSLYGVRAPWGLRAAFADPHDSTRYNKALGPWRSATATSLTSAWEQSIPVADKNQWRDSAVQRAYGQTALRADSGALQRQPPTMRVPGGYREEAFYQSLGRPYWLARRLRLPVLALRGELDFWSRPADLTALAAELPAGFPHKTVTLPQATHFVFLDRPERGRAQMLTEIEAFLR</sequence>
<comment type="caution">
    <text evidence="3">The sequence shown here is derived from an EMBL/GenBank/DDBJ whole genome shotgun (WGS) entry which is preliminary data.</text>
</comment>
<feature type="chain" id="PRO_5014812378" evidence="1">
    <location>
        <begin position="27"/>
        <end position="352"/>
    </location>
</feature>
<dbReference type="PANTHER" id="PTHR43798">
    <property type="entry name" value="MONOACYLGLYCEROL LIPASE"/>
    <property type="match status" value="1"/>
</dbReference>
<keyword evidence="3" id="KW-0378">Hydrolase</keyword>
<gene>
    <name evidence="3" type="ORF">CLV45_0987</name>
</gene>
<dbReference type="Pfam" id="PF00561">
    <property type="entry name" value="Abhydrolase_1"/>
    <property type="match status" value="1"/>
</dbReference>
<dbReference type="EMBL" id="PGFA01000001">
    <property type="protein sequence ID" value="PJJ59568.1"/>
    <property type="molecule type" value="Genomic_DNA"/>
</dbReference>
<keyword evidence="4" id="KW-1185">Reference proteome</keyword>
<evidence type="ECO:0000259" key="2">
    <source>
        <dbReference type="Pfam" id="PF00561"/>
    </source>
</evidence>
<dbReference type="Gene3D" id="3.40.50.1820">
    <property type="entry name" value="alpha/beta hydrolase"/>
    <property type="match status" value="1"/>
</dbReference>
<proteinExistence type="predicted"/>
<evidence type="ECO:0000256" key="1">
    <source>
        <dbReference type="SAM" id="SignalP"/>
    </source>
</evidence>
<feature type="signal peptide" evidence="1">
    <location>
        <begin position="1"/>
        <end position="26"/>
    </location>
</feature>
<accession>A0A2M9BNQ4</accession>
<evidence type="ECO:0000313" key="4">
    <source>
        <dbReference type="Proteomes" id="UP000228535"/>
    </source>
</evidence>
<dbReference type="InterPro" id="IPR000073">
    <property type="entry name" value="AB_hydrolase_1"/>
</dbReference>
<dbReference type="GO" id="GO:0016020">
    <property type="term" value="C:membrane"/>
    <property type="evidence" value="ECO:0007669"/>
    <property type="project" value="TreeGrafter"/>
</dbReference>
<dbReference type="GO" id="GO:0047372">
    <property type="term" value="F:monoacylglycerol lipase activity"/>
    <property type="evidence" value="ECO:0007669"/>
    <property type="project" value="TreeGrafter"/>
</dbReference>
<dbReference type="InterPro" id="IPR050266">
    <property type="entry name" value="AB_hydrolase_sf"/>
</dbReference>
<dbReference type="GO" id="GO:0046464">
    <property type="term" value="P:acylglycerol catabolic process"/>
    <property type="evidence" value="ECO:0007669"/>
    <property type="project" value="TreeGrafter"/>
</dbReference>
<feature type="domain" description="AB hydrolase-1" evidence="2">
    <location>
        <begin position="63"/>
        <end position="336"/>
    </location>
</feature>
<dbReference type="RefSeq" id="WP_100335282.1">
    <property type="nucleotide sequence ID" value="NZ_PGFA01000001.1"/>
</dbReference>
<reference evidence="3 4" key="1">
    <citation type="submission" date="2017-11" db="EMBL/GenBank/DDBJ databases">
        <title>Genomic Encyclopedia of Archaeal and Bacterial Type Strains, Phase II (KMG-II): From Individual Species to Whole Genera.</title>
        <authorList>
            <person name="Goeker M."/>
        </authorList>
    </citation>
    <scope>NUCLEOTIDE SEQUENCE [LARGE SCALE GENOMIC DNA]</scope>
    <source>
        <strain evidence="3 4">DSM 11115</strain>
    </source>
</reference>
<protein>
    <submittedName>
        <fullName evidence="3">Alpha-beta hydrolase superfamily lysophospholipase</fullName>
    </submittedName>
</protein>
<dbReference type="SUPFAM" id="SSF53474">
    <property type="entry name" value="alpha/beta-Hydrolases"/>
    <property type="match status" value="1"/>
</dbReference>
<dbReference type="InterPro" id="IPR029058">
    <property type="entry name" value="AB_hydrolase_fold"/>
</dbReference>
<name>A0A2M9BNQ4_9BACT</name>
<dbReference type="PANTHER" id="PTHR43798:SF5">
    <property type="entry name" value="MONOACYLGLYCEROL LIPASE ABHD6"/>
    <property type="match status" value="1"/>
</dbReference>
<dbReference type="AlphaFoldDB" id="A0A2M9BNQ4"/>
<organism evidence="3 4">
    <name type="scientific">Hymenobacter chitinivorans DSM 11115</name>
    <dbReference type="NCBI Taxonomy" id="1121954"/>
    <lineage>
        <taxon>Bacteria</taxon>
        <taxon>Pseudomonadati</taxon>
        <taxon>Bacteroidota</taxon>
        <taxon>Cytophagia</taxon>
        <taxon>Cytophagales</taxon>
        <taxon>Hymenobacteraceae</taxon>
        <taxon>Hymenobacter</taxon>
    </lineage>
</organism>
<keyword evidence="1" id="KW-0732">Signal</keyword>
<evidence type="ECO:0000313" key="3">
    <source>
        <dbReference type="EMBL" id="PJJ59568.1"/>
    </source>
</evidence>